<accession>A0A0U9H2I9</accession>
<dbReference type="GO" id="GO:0080120">
    <property type="term" value="P:CAAX-box protein maturation"/>
    <property type="evidence" value="ECO:0007669"/>
    <property type="project" value="UniProtKB-ARBA"/>
</dbReference>
<evidence type="ECO:0000313" key="4">
    <source>
        <dbReference type="Proteomes" id="UP000052946"/>
    </source>
</evidence>
<evidence type="ECO:0000256" key="1">
    <source>
        <dbReference type="SAM" id="Phobius"/>
    </source>
</evidence>
<dbReference type="RefSeq" id="WP_058949393.1">
    <property type="nucleotide sequence ID" value="NZ_BBXV01000009.1"/>
</dbReference>
<dbReference type="GO" id="GO:0006508">
    <property type="term" value="P:proteolysis"/>
    <property type="evidence" value="ECO:0007669"/>
    <property type="project" value="UniProtKB-KW"/>
</dbReference>
<feature type="transmembrane region" description="Helical" evidence="1">
    <location>
        <begin position="130"/>
        <end position="147"/>
    </location>
</feature>
<feature type="transmembrane region" description="Helical" evidence="1">
    <location>
        <begin position="87"/>
        <end position="109"/>
    </location>
</feature>
<name>A0A0U9H2I9_9BACI</name>
<feature type="transmembrane region" description="Helical" evidence="1">
    <location>
        <begin position="208"/>
        <end position="228"/>
    </location>
</feature>
<dbReference type="PANTHER" id="PTHR36435:SF1">
    <property type="entry name" value="CAAX AMINO TERMINAL PROTEASE FAMILY PROTEIN"/>
    <property type="match status" value="1"/>
</dbReference>
<gene>
    <name evidence="3" type="ORF">OPHB3_0678</name>
</gene>
<dbReference type="GO" id="GO:0004175">
    <property type="term" value="F:endopeptidase activity"/>
    <property type="evidence" value="ECO:0007669"/>
    <property type="project" value="UniProtKB-ARBA"/>
</dbReference>
<organism evidence="3 4">
    <name type="scientific">Oceanobacillus picturae</name>
    <dbReference type="NCBI Taxonomy" id="171693"/>
    <lineage>
        <taxon>Bacteria</taxon>
        <taxon>Bacillati</taxon>
        <taxon>Bacillota</taxon>
        <taxon>Bacilli</taxon>
        <taxon>Bacillales</taxon>
        <taxon>Bacillaceae</taxon>
        <taxon>Oceanobacillus</taxon>
    </lineage>
</organism>
<evidence type="ECO:0000259" key="2">
    <source>
        <dbReference type="Pfam" id="PF02517"/>
    </source>
</evidence>
<keyword evidence="1" id="KW-0472">Membrane</keyword>
<dbReference type="OrthoDB" id="9782250at2"/>
<feature type="transmembrane region" description="Helical" evidence="1">
    <location>
        <begin position="14"/>
        <end position="33"/>
    </location>
</feature>
<dbReference type="EMBL" id="BBXV01000009">
    <property type="protein sequence ID" value="GAQ16754.1"/>
    <property type="molecule type" value="Genomic_DNA"/>
</dbReference>
<feature type="transmembrane region" description="Helical" evidence="1">
    <location>
        <begin position="159"/>
        <end position="180"/>
    </location>
</feature>
<dbReference type="InterPro" id="IPR003675">
    <property type="entry name" value="Rce1/LyrA-like_dom"/>
</dbReference>
<keyword evidence="3" id="KW-0378">Hydrolase</keyword>
<dbReference type="InterPro" id="IPR052710">
    <property type="entry name" value="CAAX_protease"/>
</dbReference>
<evidence type="ECO:0000313" key="3">
    <source>
        <dbReference type="EMBL" id="GAQ16754.1"/>
    </source>
</evidence>
<feature type="domain" description="CAAX prenyl protease 2/Lysostaphin resistance protein A-like" evidence="2">
    <location>
        <begin position="132"/>
        <end position="220"/>
    </location>
</feature>
<protein>
    <submittedName>
        <fullName evidence="3">CAAX prenyl protease-related protein</fullName>
    </submittedName>
</protein>
<keyword evidence="3" id="KW-0645">Protease</keyword>
<dbReference type="Pfam" id="PF02517">
    <property type="entry name" value="Rce1-like"/>
    <property type="match status" value="1"/>
</dbReference>
<reference evidence="3 4" key="2">
    <citation type="journal article" date="2016" name="Genome Announc.">
        <title>Draft Genome Sequence of Oceanobacillus picturae Heshi-B3, Isolated from Fermented Rice Bran in a Traditional Japanese Seafood Dish.</title>
        <authorList>
            <person name="Akuzawa S."/>
            <person name="Nagaoka J."/>
            <person name="Kanekatsu M."/>
            <person name="Kanesaki Y."/>
            <person name="Suzuki T."/>
        </authorList>
    </citation>
    <scope>NUCLEOTIDE SEQUENCE [LARGE SCALE GENOMIC DNA]</scope>
    <source>
        <strain evidence="3 4">Heshi-B3</strain>
    </source>
</reference>
<reference evidence="4" key="1">
    <citation type="submission" date="2015-07" db="EMBL/GenBank/DDBJ databases">
        <title>Draft Genome Sequence of Oceanobacillus picturae Heshi-B3 that Was Isolated from Fermented Rice Bran with Aging Salted Mackerel, Which Was Named Heshiko as Traditional Fermented Seafood in Japan.</title>
        <authorList>
            <person name="Akuzawa S."/>
            <person name="Nakagawa J."/>
            <person name="Kanekatsu T."/>
            <person name="Kanesaki Y."/>
            <person name="Suzuki T."/>
        </authorList>
    </citation>
    <scope>NUCLEOTIDE SEQUENCE [LARGE SCALE GENOMIC DNA]</scope>
    <source>
        <strain evidence="4">Heshi-B3</strain>
    </source>
</reference>
<comment type="caution">
    <text evidence="3">The sequence shown here is derived from an EMBL/GenBank/DDBJ whole genome shotgun (WGS) entry which is preliminary data.</text>
</comment>
<sequence>MKHFFEAKWTSKELIILLILTFLIVPFALEGLLQELLSSIFHSNLYAGTLTGLIMAIVFTTAVYVVALRPFNYSWREIGIHSFKEDYWKWIFVWLLILIATSIALVSIMDLFGIGTDNDKTESLKQNMNWINITIGFVSAAIISPVYEEMFYRGFLYKWFRVKWGLVPGLFFSSIIFTLVHIPTYNTLPVNFISGLIFAWTYEKTNSIIPGMIIHGTFNGIAVILTTIA</sequence>
<dbReference type="AlphaFoldDB" id="A0A0U9H2I9"/>
<keyword evidence="1" id="KW-1133">Transmembrane helix</keyword>
<dbReference type="PANTHER" id="PTHR36435">
    <property type="entry name" value="SLR1288 PROTEIN"/>
    <property type="match status" value="1"/>
</dbReference>
<feature type="transmembrane region" description="Helical" evidence="1">
    <location>
        <begin position="45"/>
        <end position="67"/>
    </location>
</feature>
<keyword evidence="1" id="KW-0812">Transmembrane</keyword>
<proteinExistence type="predicted"/>
<dbReference type="Proteomes" id="UP000052946">
    <property type="component" value="Unassembled WGS sequence"/>
</dbReference>